<feature type="transmembrane region" description="Helical" evidence="8">
    <location>
        <begin position="81"/>
        <end position="107"/>
    </location>
</feature>
<feature type="transmembrane region" description="Helical" evidence="8">
    <location>
        <begin position="147"/>
        <end position="173"/>
    </location>
</feature>
<evidence type="ECO:0000256" key="3">
    <source>
        <dbReference type="ARBA" id="ARBA00022729"/>
    </source>
</evidence>
<dbReference type="Proteomes" id="UP001154282">
    <property type="component" value="Unassembled WGS sequence"/>
</dbReference>
<keyword evidence="10" id="KW-1185">Reference proteome</keyword>
<accession>A0AAV0JK39</accession>
<dbReference type="PROSITE" id="PS51257">
    <property type="entry name" value="PROKAR_LIPOPROTEIN"/>
    <property type="match status" value="1"/>
</dbReference>
<feature type="region of interest" description="Disordered" evidence="7">
    <location>
        <begin position="121"/>
        <end position="140"/>
    </location>
</feature>
<dbReference type="AlphaFoldDB" id="A0AAV0JK39"/>
<dbReference type="PANTHER" id="PTHR31769">
    <property type="entry name" value="OS07G0462200 PROTEIN-RELATED"/>
    <property type="match status" value="1"/>
</dbReference>
<comment type="similarity">
    <text evidence="6">Belongs to the DESIGUAL family.</text>
</comment>
<feature type="transmembrane region" description="Helical" evidence="8">
    <location>
        <begin position="6"/>
        <end position="28"/>
    </location>
</feature>
<comment type="subcellular location">
    <subcellularLocation>
        <location evidence="1">Endomembrane system</location>
        <topology evidence="1">Multi-pass membrane protein</topology>
    </subcellularLocation>
</comment>
<protein>
    <recommendedName>
        <fullName evidence="11">Transmembrane protein</fullName>
    </recommendedName>
</protein>
<comment type="caution">
    <text evidence="9">The sequence shown here is derived from an EMBL/GenBank/DDBJ whole genome shotgun (WGS) entry which is preliminary data.</text>
</comment>
<evidence type="ECO:0000256" key="1">
    <source>
        <dbReference type="ARBA" id="ARBA00004127"/>
    </source>
</evidence>
<dbReference type="InterPro" id="IPR009606">
    <property type="entry name" value="DEAL/Modifying_wall_lignin1/2"/>
</dbReference>
<gene>
    <name evidence="9" type="ORF">LITE_LOCUS14695</name>
</gene>
<evidence type="ECO:0000256" key="8">
    <source>
        <dbReference type="SAM" id="Phobius"/>
    </source>
</evidence>
<name>A0AAV0JK39_9ROSI</name>
<evidence type="ECO:0000313" key="9">
    <source>
        <dbReference type="EMBL" id="CAI0410286.1"/>
    </source>
</evidence>
<evidence type="ECO:0000256" key="6">
    <source>
        <dbReference type="ARBA" id="ARBA00029467"/>
    </source>
</evidence>
<keyword evidence="4 8" id="KW-1133">Transmembrane helix</keyword>
<evidence type="ECO:0000256" key="2">
    <source>
        <dbReference type="ARBA" id="ARBA00022692"/>
    </source>
</evidence>
<evidence type="ECO:0000256" key="4">
    <source>
        <dbReference type="ARBA" id="ARBA00022989"/>
    </source>
</evidence>
<reference evidence="9" key="1">
    <citation type="submission" date="2022-08" db="EMBL/GenBank/DDBJ databases">
        <authorList>
            <person name="Gutierrez-Valencia J."/>
        </authorList>
    </citation>
    <scope>NUCLEOTIDE SEQUENCE</scope>
</reference>
<evidence type="ECO:0000313" key="10">
    <source>
        <dbReference type="Proteomes" id="UP001154282"/>
    </source>
</evidence>
<organism evidence="9 10">
    <name type="scientific">Linum tenue</name>
    <dbReference type="NCBI Taxonomy" id="586396"/>
    <lineage>
        <taxon>Eukaryota</taxon>
        <taxon>Viridiplantae</taxon>
        <taxon>Streptophyta</taxon>
        <taxon>Embryophyta</taxon>
        <taxon>Tracheophyta</taxon>
        <taxon>Spermatophyta</taxon>
        <taxon>Magnoliopsida</taxon>
        <taxon>eudicotyledons</taxon>
        <taxon>Gunneridae</taxon>
        <taxon>Pentapetalae</taxon>
        <taxon>rosids</taxon>
        <taxon>fabids</taxon>
        <taxon>Malpighiales</taxon>
        <taxon>Linaceae</taxon>
        <taxon>Linum</taxon>
    </lineage>
</organism>
<evidence type="ECO:0000256" key="7">
    <source>
        <dbReference type="SAM" id="MobiDB-lite"/>
    </source>
</evidence>
<dbReference type="InterPro" id="IPR052222">
    <property type="entry name" value="DESIGUAL"/>
</dbReference>
<dbReference type="GO" id="GO:0012505">
    <property type="term" value="C:endomembrane system"/>
    <property type="evidence" value="ECO:0007669"/>
    <property type="project" value="UniProtKB-SubCell"/>
</dbReference>
<sequence>MEKQRLGLLFIFAIVISLAVLSFVSCVIAEIKKVKVLPTFLIEPRLVSLELPNLILLFGFWQKKDVKLQDAMCYLPESHAFGFGIAAIASLVIAHALTNLFICGNFLSSFCSSSREKPVTPPLPPSASISSSTSSSSSASKKPSIPALLLLLFSWASFGLAVVLLGGATSMSATQPFGKGWLDGKCYVVKDGIYAGSGVLTLVSTAAVLGSAVVTVRKAQAEQGRRVHAQAVVGS</sequence>
<evidence type="ECO:0000256" key="5">
    <source>
        <dbReference type="ARBA" id="ARBA00023136"/>
    </source>
</evidence>
<dbReference type="Pfam" id="PF06749">
    <property type="entry name" value="DUF1218"/>
    <property type="match status" value="1"/>
</dbReference>
<keyword evidence="5 8" id="KW-0472">Membrane</keyword>
<feature type="compositionally biased region" description="Low complexity" evidence="7">
    <location>
        <begin position="126"/>
        <end position="140"/>
    </location>
</feature>
<keyword evidence="2 8" id="KW-0812">Transmembrane</keyword>
<proteinExistence type="inferred from homology"/>
<dbReference type="EMBL" id="CAMGYJ010000005">
    <property type="protein sequence ID" value="CAI0410286.1"/>
    <property type="molecule type" value="Genomic_DNA"/>
</dbReference>
<evidence type="ECO:0008006" key="11">
    <source>
        <dbReference type="Google" id="ProtNLM"/>
    </source>
</evidence>
<feature type="transmembrane region" description="Helical" evidence="8">
    <location>
        <begin position="193"/>
        <end position="216"/>
    </location>
</feature>
<keyword evidence="3" id="KW-0732">Signal</keyword>